<feature type="compositionally biased region" description="Polar residues" evidence="1">
    <location>
        <begin position="60"/>
        <end position="72"/>
    </location>
</feature>
<dbReference type="Proteomes" id="UP000006556">
    <property type="component" value="Chromosome"/>
</dbReference>
<keyword evidence="4" id="KW-1185">Reference proteome</keyword>
<evidence type="ECO:0000313" key="3">
    <source>
        <dbReference type="EMBL" id="BAF59663.1"/>
    </source>
</evidence>
<dbReference type="HOGENOM" id="CLU_087947_0_0_9"/>
<feature type="domain" description="Transcobalamin-like C-terminal" evidence="2">
    <location>
        <begin position="142"/>
        <end position="210"/>
    </location>
</feature>
<dbReference type="eggNOG" id="COG5492">
    <property type="taxonomic scope" value="Bacteria"/>
</dbReference>
<dbReference type="Pfam" id="PF14478">
    <property type="entry name" value="DUF4430"/>
    <property type="match status" value="1"/>
</dbReference>
<proteinExistence type="predicted"/>
<evidence type="ECO:0000256" key="1">
    <source>
        <dbReference type="SAM" id="MobiDB-lite"/>
    </source>
</evidence>
<reference evidence="4" key="1">
    <citation type="journal article" date="2008" name="Genome Res.">
        <title>The genome of Pelotomaculum thermopropionicum reveals niche-associated evolution in anaerobic microbiota.</title>
        <authorList>
            <person name="Kosaka T."/>
            <person name="Kato S."/>
            <person name="Shimoyama T."/>
            <person name="Ishii S."/>
            <person name="Abe T."/>
            <person name="Watanabe K."/>
        </authorList>
    </citation>
    <scope>NUCLEOTIDE SEQUENCE [LARGE SCALE GENOMIC DNA]</scope>
    <source>
        <strain evidence="4">DSM 13744 / JCM 10971 / SI</strain>
    </source>
</reference>
<dbReference type="EMBL" id="AP009389">
    <property type="protein sequence ID" value="BAF59663.1"/>
    <property type="molecule type" value="Genomic_DNA"/>
</dbReference>
<dbReference type="KEGG" id="pth:PTH_1482"/>
<gene>
    <name evidence="3" type="ordered locus">PTH_1482</name>
</gene>
<protein>
    <submittedName>
        <fullName evidence="3">Hypothetical membrane protein</fullName>
    </submittedName>
</protein>
<feature type="compositionally biased region" description="Low complexity" evidence="1">
    <location>
        <begin position="42"/>
        <end position="59"/>
    </location>
</feature>
<feature type="region of interest" description="Disordered" evidence="1">
    <location>
        <begin position="39"/>
        <end position="111"/>
    </location>
</feature>
<organism evidence="3 4">
    <name type="scientific">Pelotomaculum thermopropionicum (strain DSM 13744 / JCM 10971 / SI)</name>
    <dbReference type="NCBI Taxonomy" id="370438"/>
    <lineage>
        <taxon>Bacteria</taxon>
        <taxon>Bacillati</taxon>
        <taxon>Bacillota</taxon>
        <taxon>Clostridia</taxon>
        <taxon>Eubacteriales</taxon>
        <taxon>Desulfotomaculaceae</taxon>
        <taxon>Pelotomaculum</taxon>
    </lineage>
</organism>
<accession>A5D262</accession>
<sequence length="226" mass="23262">MKRKILFIIPALFLLLGLLGPAIYTKKINKSNAPPAASSEIAAQSNAGGNSSSGNTSGSVATETGASAQPSSEMPPVSAARKEGDGLNGPGFSRVSGKSYSPDLPSAPGSDAVTVNVAVVGKDGELLFGPAAVQLKEKGRWGATALGALDATGLPYNISAGFAGFVEAVAGQRNKGQAGWMYKVNEEIPMVAADKKPVASGDKVIWWYSKSMDTPPPTWEGLVRNN</sequence>
<dbReference type="STRING" id="370438.PTH_1482"/>
<name>A5D262_PELTS</name>
<dbReference type="AlphaFoldDB" id="A5D262"/>
<evidence type="ECO:0000313" key="4">
    <source>
        <dbReference type="Proteomes" id="UP000006556"/>
    </source>
</evidence>
<dbReference type="InterPro" id="IPR027954">
    <property type="entry name" value="Transcobalamin-like_C"/>
</dbReference>
<evidence type="ECO:0000259" key="2">
    <source>
        <dbReference type="Pfam" id="PF14478"/>
    </source>
</evidence>
<dbReference type="Gene3D" id="2.170.130.30">
    <property type="match status" value="1"/>
</dbReference>